<name>V9I9P1_APICE</name>
<evidence type="ECO:0000313" key="2">
    <source>
        <dbReference type="EMBL" id="AEY57186.1"/>
    </source>
</evidence>
<organism evidence="2">
    <name type="scientific">Apis cerana</name>
    <name type="common">Indian honeybee</name>
    <dbReference type="NCBI Taxonomy" id="7461"/>
    <lineage>
        <taxon>Eukaryota</taxon>
        <taxon>Metazoa</taxon>
        <taxon>Ecdysozoa</taxon>
        <taxon>Arthropoda</taxon>
        <taxon>Hexapoda</taxon>
        <taxon>Insecta</taxon>
        <taxon>Pterygota</taxon>
        <taxon>Neoptera</taxon>
        <taxon>Endopterygota</taxon>
        <taxon>Hymenoptera</taxon>
        <taxon>Apocrita</taxon>
        <taxon>Aculeata</taxon>
        <taxon>Apoidea</taxon>
        <taxon>Anthophila</taxon>
        <taxon>Apidae</taxon>
        <taxon>Apis</taxon>
    </lineage>
</organism>
<evidence type="ECO:0000256" key="1">
    <source>
        <dbReference type="SAM" id="MobiDB-lite"/>
    </source>
</evidence>
<protein>
    <submittedName>
        <fullName evidence="2">Eps-15</fullName>
    </submittedName>
</protein>
<proteinExistence type="evidence at transcript level"/>
<reference evidence="2" key="1">
    <citation type="submission" date="2011-11" db="EMBL/GenBank/DDBJ databases">
        <title>Decoding the brain transcriptome of the Eastern honeybee (Apis cerana) based on pyrosequencing.</title>
        <authorList>
            <person name="Sun L."/>
            <person name="Zheng H."/>
            <person name="Wang Y."/>
            <person name="Xie X."/>
            <person name="Zhu Y."/>
            <person name="Gu W."/>
            <person name="Wang S."/>
        </authorList>
    </citation>
    <scope>NUCLEOTIDE SEQUENCE</scope>
    <source>
        <tissue evidence="2">Brain</tissue>
    </source>
</reference>
<feature type="compositionally biased region" description="Pro residues" evidence="1">
    <location>
        <begin position="125"/>
        <end position="135"/>
    </location>
</feature>
<sequence length="208" mass="23333">MLHFLSSCPSCSPVSLSLHVYVHEGPLCVHYQSNVESLHFFLSFFTFYPHYRARLQSDYAPYHVDLSLFTLYRCIGEHRAIHCPPDICSYAPLRLASFDCASNTVLRPAPPRPAQGPTGPLRAAPAPPTPSPTPDPFANAFSTQQGIMDNNNSNNFNTSGFADFANFDSKVEAAQFSVYSLTWLLEHDVYKLICSHYFSIMFSFYDTA</sequence>
<gene>
    <name evidence="2" type="ORF">ACCB00155.7</name>
</gene>
<feature type="region of interest" description="Disordered" evidence="1">
    <location>
        <begin position="109"/>
        <end position="144"/>
    </location>
</feature>
<accession>V9I9P1</accession>
<dbReference type="AlphaFoldDB" id="V9I9P1"/>
<dbReference type="EMBL" id="JR036508">
    <property type="protein sequence ID" value="AEY57186.1"/>
    <property type="molecule type" value="mRNA"/>
</dbReference>